<dbReference type="RefSeq" id="WP_203626791.1">
    <property type="nucleotide sequence ID" value="NZ_BOLQ01000008.1"/>
</dbReference>
<proteinExistence type="predicted"/>
<comment type="caution">
    <text evidence="1">The sequence shown here is derived from an EMBL/GenBank/DDBJ whole genome shotgun (WGS) entry which is preliminary data.</text>
</comment>
<gene>
    <name evidence="1" type="ORF">ACFQ4P_04855</name>
</gene>
<protein>
    <submittedName>
        <fullName evidence="1">SIR2 family protein</fullName>
    </submittedName>
</protein>
<sequence>MATDFDGDISEEVVTDTLAENGKQSDCKFRIIEGGDGESFREVSTDELKKYIQLRLSETAHLSVLLGSGSSLPAIPQMKTTFAEYKSKNPAGLRPLLRKYTENPKHDPDNIETFLSWIESRINGLSNSEIRKEKQIYHDVEKRLISSISKGFLDDYNEVEKRPDNSDTHNTNQAGKTELTYETFMRRLAKLRESSRVSDDAINVFTTNYDLFVENSLDRLNYSYTDGFRHKLRPEFNIAEYSRRPVDVARRFRDRWSPVSPFFKVYKLHGSINWLRSGKSIVRSSDWDLGNSVVIAPTSSKYADTQGSPFSDLFRELSVELLKPNTTLIVNGFGFGDEHINELLRQALSRDDFAMTAFVNNREENVKAFMNKVSGNPKATFITNGEGNSSAHYFSTLASLLAFEDPFENHDSEAENGK</sequence>
<evidence type="ECO:0000313" key="1">
    <source>
        <dbReference type="EMBL" id="MFD1429575.1"/>
    </source>
</evidence>
<dbReference type="Pfam" id="PF13289">
    <property type="entry name" value="SIR2_2"/>
    <property type="match status" value="1"/>
</dbReference>
<reference evidence="2" key="1">
    <citation type="journal article" date="2019" name="Int. J. Syst. Evol. Microbiol.">
        <title>The Global Catalogue of Microorganisms (GCM) 10K type strain sequencing project: providing services to taxonomists for standard genome sequencing and annotation.</title>
        <authorList>
            <consortium name="The Broad Institute Genomics Platform"/>
            <consortium name="The Broad Institute Genome Sequencing Center for Infectious Disease"/>
            <person name="Wu L."/>
            <person name="Ma J."/>
        </authorList>
    </citation>
    <scope>NUCLEOTIDE SEQUENCE [LARGE SCALE GENOMIC DNA]</scope>
    <source>
        <strain evidence="2">CCM 8980</strain>
    </source>
</reference>
<name>A0ABW4CIX7_9LACO</name>
<evidence type="ECO:0000313" key="2">
    <source>
        <dbReference type="Proteomes" id="UP001597196"/>
    </source>
</evidence>
<keyword evidence="2" id="KW-1185">Reference proteome</keyword>
<organism evidence="1 2">
    <name type="scientific">Lacticaseibacillus mingshuiensis</name>
    <dbReference type="NCBI Taxonomy" id="2799574"/>
    <lineage>
        <taxon>Bacteria</taxon>
        <taxon>Bacillati</taxon>
        <taxon>Bacillota</taxon>
        <taxon>Bacilli</taxon>
        <taxon>Lactobacillales</taxon>
        <taxon>Lactobacillaceae</taxon>
        <taxon>Lacticaseibacillus</taxon>
    </lineage>
</organism>
<accession>A0ABW4CIX7</accession>
<dbReference type="Proteomes" id="UP001597196">
    <property type="component" value="Unassembled WGS sequence"/>
</dbReference>
<dbReference type="EMBL" id="JBHTOC010000006">
    <property type="protein sequence ID" value="MFD1429575.1"/>
    <property type="molecule type" value="Genomic_DNA"/>
</dbReference>